<name>A0ABR0LVB5_9PEZI</name>
<keyword evidence="7" id="KW-0868">Chloride</keyword>
<dbReference type="PANTHER" id="PTHR45711">
    <property type="entry name" value="CHLORIDE CHANNEL PROTEIN"/>
    <property type="match status" value="1"/>
</dbReference>
<keyword evidence="10" id="KW-1185">Reference proteome</keyword>
<dbReference type="PRINTS" id="PR00762">
    <property type="entry name" value="CLCHANNEL"/>
</dbReference>
<keyword evidence="5" id="KW-0406">Ion transport</keyword>
<keyword evidence="6 8" id="KW-0472">Membrane</keyword>
<keyword evidence="3 8" id="KW-0812">Transmembrane</keyword>
<evidence type="ECO:0008006" key="11">
    <source>
        <dbReference type="Google" id="ProtNLM"/>
    </source>
</evidence>
<feature type="transmembrane region" description="Helical" evidence="8">
    <location>
        <begin position="262"/>
        <end position="286"/>
    </location>
</feature>
<reference evidence="9 10" key="1">
    <citation type="submission" date="2023-08" db="EMBL/GenBank/DDBJ databases">
        <title>Black Yeasts Isolated from many extreme environments.</title>
        <authorList>
            <person name="Coleine C."/>
            <person name="Stajich J.E."/>
            <person name="Selbmann L."/>
        </authorList>
    </citation>
    <scope>NUCLEOTIDE SEQUENCE [LARGE SCALE GENOMIC DNA]</scope>
    <source>
        <strain evidence="9 10">CCFEE 536</strain>
    </source>
</reference>
<dbReference type="EMBL" id="JAVRRA010009806">
    <property type="protein sequence ID" value="KAK5244865.1"/>
    <property type="molecule type" value="Genomic_DNA"/>
</dbReference>
<dbReference type="Pfam" id="PF00654">
    <property type="entry name" value="Voltage_CLC"/>
    <property type="match status" value="1"/>
</dbReference>
<evidence type="ECO:0000256" key="3">
    <source>
        <dbReference type="ARBA" id="ARBA00022692"/>
    </source>
</evidence>
<evidence type="ECO:0000313" key="10">
    <source>
        <dbReference type="Proteomes" id="UP001357485"/>
    </source>
</evidence>
<dbReference type="SUPFAM" id="SSF81340">
    <property type="entry name" value="Clc chloride channel"/>
    <property type="match status" value="1"/>
</dbReference>
<gene>
    <name evidence="9" type="ORF">LTR16_007466</name>
</gene>
<organism evidence="9 10">
    <name type="scientific">Cryomyces antarcticus</name>
    <dbReference type="NCBI Taxonomy" id="329879"/>
    <lineage>
        <taxon>Eukaryota</taxon>
        <taxon>Fungi</taxon>
        <taxon>Dikarya</taxon>
        <taxon>Ascomycota</taxon>
        <taxon>Pezizomycotina</taxon>
        <taxon>Dothideomycetes</taxon>
        <taxon>Dothideomycetes incertae sedis</taxon>
        <taxon>Cryomyces</taxon>
    </lineage>
</organism>
<evidence type="ECO:0000256" key="1">
    <source>
        <dbReference type="ARBA" id="ARBA00004141"/>
    </source>
</evidence>
<evidence type="ECO:0000313" key="9">
    <source>
        <dbReference type="EMBL" id="KAK5244865.1"/>
    </source>
</evidence>
<evidence type="ECO:0000256" key="7">
    <source>
        <dbReference type="ARBA" id="ARBA00023214"/>
    </source>
</evidence>
<evidence type="ECO:0000256" key="6">
    <source>
        <dbReference type="ARBA" id="ARBA00023136"/>
    </source>
</evidence>
<feature type="non-terminal residue" evidence="9">
    <location>
        <position position="300"/>
    </location>
</feature>
<evidence type="ECO:0000256" key="8">
    <source>
        <dbReference type="SAM" id="Phobius"/>
    </source>
</evidence>
<keyword evidence="2" id="KW-0813">Transport</keyword>
<evidence type="ECO:0000256" key="4">
    <source>
        <dbReference type="ARBA" id="ARBA00022989"/>
    </source>
</evidence>
<dbReference type="Gene3D" id="1.10.3080.10">
    <property type="entry name" value="Clc chloride channel"/>
    <property type="match status" value="1"/>
</dbReference>
<keyword evidence="4 8" id="KW-1133">Transmembrane helix</keyword>
<evidence type="ECO:0000256" key="2">
    <source>
        <dbReference type="ARBA" id="ARBA00022448"/>
    </source>
</evidence>
<feature type="transmembrane region" description="Helical" evidence="8">
    <location>
        <begin position="129"/>
        <end position="149"/>
    </location>
</feature>
<dbReference type="InterPro" id="IPR014743">
    <property type="entry name" value="Cl-channel_core"/>
</dbReference>
<dbReference type="PANTHER" id="PTHR45711:SF3">
    <property type="entry name" value="CLC CHANNEL"/>
    <property type="match status" value="1"/>
</dbReference>
<evidence type="ECO:0000256" key="5">
    <source>
        <dbReference type="ARBA" id="ARBA00023065"/>
    </source>
</evidence>
<dbReference type="InterPro" id="IPR001807">
    <property type="entry name" value="ClC"/>
</dbReference>
<feature type="transmembrane region" description="Helical" evidence="8">
    <location>
        <begin position="51"/>
        <end position="71"/>
    </location>
</feature>
<comment type="subcellular location">
    <subcellularLocation>
        <location evidence="1">Membrane</location>
        <topology evidence="1">Multi-pass membrane protein</topology>
    </subcellularLocation>
</comment>
<comment type="caution">
    <text evidence="9">The sequence shown here is derived from an EMBL/GenBank/DDBJ whole genome shotgun (WGS) entry which is preliminary data.</text>
</comment>
<protein>
    <recommendedName>
        <fullName evidence="11">Chloride channel protein</fullName>
    </recommendedName>
</protein>
<accession>A0ABR0LVB5</accession>
<sequence length="300" mass="32701">MSGSTVGERLAYNDYTTIDWLHDLVKDSYRMRFIHSRKGLRYSLYTIFDDCSGWIAVAIIGTLTACVAFLVDIAEATVSDWKLGYCTRNPFLNREACCGDKTPLLGITSGVGNECRHFRVWSTNYGSSFAMYVAWALLFGVISSSATMLTKRSLPTVSDAHGDKQNGSFDAPPQPAASGKNMYMAAGSGIPEIKTILSGFVIPNFLDFKVLAVKAFGAVFAVATGMCLGKEGPFVHISTCVGYLVGIQFPKYRDNGRKLRELLSAACASGLSVAFGAPIGGVLFSYEEISTYFPRKVLWR</sequence>
<proteinExistence type="predicted"/>
<dbReference type="Proteomes" id="UP001357485">
    <property type="component" value="Unassembled WGS sequence"/>
</dbReference>